<evidence type="ECO:0000313" key="1">
    <source>
        <dbReference type="EMBL" id="WAJ30235.1"/>
    </source>
</evidence>
<organism evidence="1 2">
    <name type="scientific">Antarcticirhabdus aurantiaca</name>
    <dbReference type="NCBI Taxonomy" id="2606717"/>
    <lineage>
        <taxon>Bacteria</taxon>
        <taxon>Pseudomonadati</taxon>
        <taxon>Pseudomonadota</taxon>
        <taxon>Alphaproteobacteria</taxon>
        <taxon>Hyphomicrobiales</taxon>
        <taxon>Aurantimonadaceae</taxon>
        <taxon>Antarcticirhabdus</taxon>
    </lineage>
</organism>
<sequence length="214" mass="22466">MTHGLARTGHELPPHRGRQLAQGLGWFSIGLGLAEILAPHALTRALGMRGAEPLVQAYGVREIVTGIGILGSDQPRPWLVGRLAGDGLDVATLATAYHDDNPRRGSVGLALAMVAGVAVLDFLATEALGRDERRGAAAVSDWRRRMLAAYSRRSGLPRGVQASRGAARDFEVPRDFRAPEAMRPWRDGKPANDAVAAPGTTATSKPSAVAAGAA</sequence>
<protein>
    <submittedName>
        <fullName evidence="1">Cyclase dehydrase</fullName>
    </submittedName>
</protein>
<reference evidence="1" key="1">
    <citation type="submission" date="2022-11" db="EMBL/GenBank/DDBJ databases">
        <title>beta-Carotene-producing bacterium, Jeongeuplla avenae sp. nov., alleviates the salt stress of Arabidopsis seedlings.</title>
        <authorList>
            <person name="Jiang L."/>
            <person name="Lee J."/>
        </authorList>
    </citation>
    <scope>NUCLEOTIDE SEQUENCE</scope>
    <source>
        <strain evidence="1">DY_R2A_6</strain>
    </source>
</reference>
<keyword evidence="2" id="KW-1185">Reference proteome</keyword>
<dbReference type="EMBL" id="CP113520">
    <property type="protein sequence ID" value="WAJ30235.1"/>
    <property type="molecule type" value="Genomic_DNA"/>
</dbReference>
<dbReference type="Proteomes" id="UP001163223">
    <property type="component" value="Chromosome"/>
</dbReference>
<gene>
    <name evidence="1" type="ORF">OXU80_08530</name>
</gene>
<accession>A0ACD4NT93</accession>
<evidence type="ECO:0000313" key="2">
    <source>
        <dbReference type="Proteomes" id="UP001163223"/>
    </source>
</evidence>
<name>A0ACD4NT93_9HYPH</name>
<proteinExistence type="predicted"/>